<organism evidence="2 3">
    <name type="scientific">Sphingomonas liriopis</name>
    <dbReference type="NCBI Taxonomy" id="2949094"/>
    <lineage>
        <taxon>Bacteria</taxon>
        <taxon>Pseudomonadati</taxon>
        <taxon>Pseudomonadota</taxon>
        <taxon>Alphaproteobacteria</taxon>
        <taxon>Sphingomonadales</taxon>
        <taxon>Sphingomonadaceae</taxon>
        <taxon>Sphingomonas</taxon>
    </lineage>
</organism>
<sequence length="165" mass="17954">MIRLLLALLLATPAAAETIGEDAALCRAGRGPAIQVDVQGLKDRQGEIWLELYPGTEADFLRDDTDLVREGKAFRRTRARVPASGDVSICVRVPRAGRYALLLRHNRTGKDKFSFWSDGVGFPANRPLGRSKPPFAQAIVDAGAGITVVPIRMQYLRGLGGFAPR</sequence>
<name>A0A9X2HU70_9SPHN</name>
<protein>
    <submittedName>
        <fullName evidence="2">DUF2141 domain-containing protein</fullName>
    </submittedName>
</protein>
<evidence type="ECO:0000313" key="3">
    <source>
        <dbReference type="Proteomes" id="UP001139486"/>
    </source>
</evidence>
<proteinExistence type="predicted"/>
<feature type="chain" id="PRO_5040993246" evidence="1">
    <location>
        <begin position="17"/>
        <end position="165"/>
    </location>
</feature>
<dbReference type="Proteomes" id="UP001139486">
    <property type="component" value="Unassembled WGS sequence"/>
</dbReference>
<evidence type="ECO:0000313" key="2">
    <source>
        <dbReference type="EMBL" id="MCP3733563.1"/>
    </source>
</evidence>
<keyword evidence="3" id="KW-1185">Reference proteome</keyword>
<comment type="caution">
    <text evidence="2">The sequence shown here is derived from an EMBL/GenBank/DDBJ whole genome shotgun (WGS) entry which is preliminary data.</text>
</comment>
<gene>
    <name evidence="2" type="ORF">M9979_01525</name>
</gene>
<dbReference type="EMBL" id="JAMLDY010000002">
    <property type="protein sequence ID" value="MCP3733563.1"/>
    <property type="molecule type" value="Genomic_DNA"/>
</dbReference>
<dbReference type="AlphaFoldDB" id="A0A9X2HU70"/>
<dbReference type="RefSeq" id="WP_254287576.1">
    <property type="nucleotide sequence ID" value="NZ_JAMLDY010000002.1"/>
</dbReference>
<reference evidence="2" key="1">
    <citation type="submission" date="2022-05" db="EMBL/GenBank/DDBJ databases">
        <title>Sphingomonas sp. strain RP10 Genome sequencing and assembly.</title>
        <authorList>
            <person name="Kim I."/>
        </authorList>
    </citation>
    <scope>NUCLEOTIDE SEQUENCE</scope>
    <source>
        <strain evidence="2">RP10</strain>
    </source>
</reference>
<dbReference type="InterPro" id="IPR018673">
    <property type="entry name" value="DUF2141"/>
</dbReference>
<evidence type="ECO:0000256" key="1">
    <source>
        <dbReference type="SAM" id="SignalP"/>
    </source>
</evidence>
<keyword evidence="1" id="KW-0732">Signal</keyword>
<feature type="signal peptide" evidence="1">
    <location>
        <begin position="1"/>
        <end position="16"/>
    </location>
</feature>
<dbReference type="Pfam" id="PF09912">
    <property type="entry name" value="DUF2141"/>
    <property type="match status" value="1"/>
</dbReference>
<accession>A0A9X2HU70</accession>